<sequence length="287" mass="31303">MKRITNLIALCVLVTFGATAQISTPAPSPAGSVSSTVGLTDINIDYFRPGVKDRQIFGTGDEYLEQYGEVWRTGANAGTMISFSTDVKVAGQDVKAGEYQIVSIPGESEWQIMLLSEPIGGNESAYNDSLAVVKTKVKSSKTAAPVERMTFQISDISADNTSANIHFAWANASWKVPIEVSFHESVMKDIAAKTQVNPQNYVAAANYYLNSGENLEQALEWMNKYLSIGENSGQFWHVHTKAQILAKLGKKKEAIATAQDSMAKAKAFEQGDFGYIKRNEDLIASLK</sequence>
<reference evidence="2 3" key="1">
    <citation type="submission" date="2017-06" db="EMBL/GenBank/DDBJ databases">
        <authorList>
            <person name="Kim H.J."/>
            <person name="Triplett B.A."/>
        </authorList>
    </citation>
    <scope>NUCLEOTIDE SEQUENCE [LARGE SCALE GENOMIC DNA]</scope>
    <source>
        <strain evidence="2 3">DSM 19307</strain>
    </source>
</reference>
<accession>A0A239K644</accession>
<dbReference type="InterPro" id="IPR021314">
    <property type="entry name" value="DUF2911"/>
</dbReference>
<gene>
    <name evidence="2" type="ORF">SAMN05421640_2419</name>
</gene>
<keyword evidence="1" id="KW-0732">Signal</keyword>
<dbReference type="EMBL" id="FZPD01000004">
    <property type="protein sequence ID" value="SNT13089.1"/>
    <property type="molecule type" value="Genomic_DNA"/>
</dbReference>
<dbReference type="RefSeq" id="WP_089357132.1">
    <property type="nucleotide sequence ID" value="NZ_FZPD01000004.1"/>
</dbReference>
<dbReference type="AlphaFoldDB" id="A0A239K644"/>
<feature type="signal peptide" evidence="1">
    <location>
        <begin position="1"/>
        <end position="20"/>
    </location>
</feature>
<dbReference type="OrthoDB" id="195456at2"/>
<proteinExistence type="predicted"/>
<keyword evidence="3" id="KW-1185">Reference proteome</keyword>
<evidence type="ECO:0008006" key="4">
    <source>
        <dbReference type="Google" id="ProtNLM"/>
    </source>
</evidence>
<evidence type="ECO:0000256" key="1">
    <source>
        <dbReference type="SAM" id="SignalP"/>
    </source>
</evidence>
<dbReference type="Proteomes" id="UP000198393">
    <property type="component" value="Unassembled WGS sequence"/>
</dbReference>
<protein>
    <recommendedName>
        <fullName evidence="4">DUF2911 domain-containing protein</fullName>
    </recommendedName>
</protein>
<name>A0A239K644_EKHLU</name>
<dbReference type="SUPFAM" id="SSF81901">
    <property type="entry name" value="HCP-like"/>
    <property type="match status" value="1"/>
</dbReference>
<evidence type="ECO:0000313" key="3">
    <source>
        <dbReference type="Proteomes" id="UP000198393"/>
    </source>
</evidence>
<dbReference type="Pfam" id="PF11138">
    <property type="entry name" value="DUF2911"/>
    <property type="match status" value="1"/>
</dbReference>
<organism evidence="2 3">
    <name type="scientific">Ekhidna lutea</name>
    <dbReference type="NCBI Taxonomy" id="447679"/>
    <lineage>
        <taxon>Bacteria</taxon>
        <taxon>Pseudomonadati</taxon>
        <taxon>Bacteroidota</taxon>
        <taxon>Cytophagia</taxon>
        <taxon>Cytophagales</taxon>
        <taxon>Reichenbachiellaceae</taxon>
        <taxon>Ekhidna</taxon>
    </lineage>
</organism>
<evidence type="ECO:0000313" key="2">
    <source>
        <dbReference type="EMBL" id="SNT13089.1"/>
    </source>
</evidence>
<feature type="chain" id="PRO_5013280631" description="DUF2911 domain-containing protein" evidence="1">
    <location>
        <begin position="21"/>
        <end position="287"/>
    </location>
</feature>